<keyword evidence="3" id="KW-1185">Reference proteome</keyword>
<evidence type="ECO:0000313" key="3">
    <source>
        <dbReference type="Proteomes" id="UP000799444"/>
    </source>
</evidence>
<dbReference type="Proteomes" id="UP000799444">
    <property type="component" value="Unassembled WGS sequence"/>
</dbReference>
<feature type="coiled-coil region" evidence="1">
    <location>
        <begin position="219"/>
        <end position="246"/>
    </location>
</feature>
<dbReference type="AlphaFoldDB" id="A0A9P4V7Z5"/>
<evidence type="ECO:0000313" key="2">
    <source>
        <dbReference type="EMBL" id="KAF2738945.1"/>
    </source>
</evidence>
<evidence type="ECO:0000256" key="1">
    <source>
        <dbReference type="SAM" id="Coils"/>
    </source>
</evidence>
<keyword evidence="1" id="KW-0175">Coiled coil</keyword>
<proteinExistence type="predicted"/>
<sequence>MDPQLPSPFSFLRVPLTFFGQPQNGPRHLVKEEILCLDQLQFQLNETRKVFMERMNDSNVDTLSKALHEWDSLKIRALHHIFQQDYSAALAVLQTLIYLVKMDNLDEYFDAETETQPSEILMIMVGILANALAPNSIFDEDVDEEPESAVEIPYLVRRFAQLRALGSTWLASQKERRAASTPAVLSCQTFRQGVEEVLLQAQRVLEDKDRVIEGQTEVISQKNRLVEELEGKLRNAEEKVRKQGVDIMSNGIYKKAFHNFCARWPGSTERRLLQEELDLLMPRGTKGSTSKQMARGKKQGGWMGGWFGGKKEANI</sequence>
<organism evidence="2 3">
    <name type="scientific">Polyplosphaeria fusca</name>
    <dbReference type="NCBI Taxonomy" id="682080"/>
    <lineage>
        <taxon>Eukaryota</taxon>
        <taxon>Fungi</taxon>
        <taxon>Dikarya</taxon>
        <taxon>Ascomycota</taxon>
        <taxon>Pezizomycotina</taxon>
        <taxon>Dothideomycetes</taxon>
        <taxon>Pleosporomycetidae</taxon>
        <taxon>Pleosporales</taxon>
        <taxon>Tetraplosphaeriaceae</taxon>
        <taxon>Polyplosphaeria</taxon>
    </lineage>
</organism>
<gene>
    <name evidence="2" type="ORF">EJ04DRAFT_519890</name>
</gene>
<protein>
    <submittedName>
        <fullName evidence="2">Uncharacterized protein</fullName>
    </submittedName>
</protein>
<accession>A0A9P4V7Z5</accession>
<dbReference type="EMBL" id="ML996106">
    <property type="protein sequence ID" value="KAF2738945.1"/>
    <property type="molecule type" value="Genomic_DNA"/>
</dbReference>
<name>A0A9P4V7Z5_9PLEO</name>
<reference evidence="2" key="1">
    <citation type="journal article" date="2020" name="Stud. Mycol.">
        <title>101 Dothideomycetes genomes: a test case for predicting lifestyles and emergence of pathogens.</title>
        <authorList>
            <person name="Haridas S."/>
            <person name="Albert R."/>
            <person name="Binder M."/>
            <person name="Bloem J."/>
            <person name="Labutti K."/>
            <person name="Salamov A."/>
            <person name="Andreopoulos B."/>
            <person name="Baker S."/>
            <person name="Barry K."/>
            <person name="Bills G."/>
            <person name="Bluhm B."/>
            <person name="Cannon C."/>
            <person name="Castanera R."/>
            <person name="Culley D."/>
            <person name="Daum C."/>
            <person name="Ezra D."/>
            <person name="Gonzalez J."/>
            <person name="Henrissat B."/>
            <person name="Kuo A."/>
            <person name="Liang C."/>
            <person name="Lipzen A."/>
            <person name="Lutzoni F."/>
            <person name="Magnuson J."/>
            <person name="Mondo S."/>
            <person name="Nolan M."/>
            <person name="Ohm R."/>
            <person name="Pangilinan J."/>
            <person name="Park H.-J."/>
            <person name="Ramirez L."/>
            <person name="Alfaro M."/>
            <person name="Sun H."/>
            <person name="Tritt A."/>
            <person name="Yoshinaga Y."/>
            <person name="Zwiers L.-H."/>
            <person name="Turgeon B."/>
            <person name="Goodwin S."/>
            <person name="Spatafora J."/>
            <person name="Crous P."/>
            <person name="Grigoriev I."/>
        </authorList>
    </citation>
    <scope>NUCLEOTIDE SEQUENCE</scope>
    <source>
        <strain evidence="2">CBS 125425</strain>
    </source>
</reference>
<comment type="caution">
    <text evidence="2">The sequence shown here is derived from an EMBL/GenBank/DDBJ whole genome shotgun (WGS) entry which is preliminary data.</text>
</comment>